<comment type="subcellular location">
    <subcellularLocation>
        <location evidence="1">Cell membrane</location>
        <topology evidence="1">Multi-pass membrane protein</topology>
    </subcellularLocation>
</comment>
<organism evidence="8 9">
    <name type="scientific">Exiguobacterium aurantiacum</name>
    <dbReference type="NCBI Taxonomy" id="33987"/>
    <lineage>
        <taxon>Bacteria</taxon>
        <taxon>Bacillati</taxon>
        <taxon>Bacillota</taxon>
        <taxon>Bacilli</taxon>
        <taxon>Bacillales</taxon>
        <taxon>Bacillales Family XII. Incertae Sedis</taxon>
        <taxon>Exiguobacterium</taxon>
    </lineage>
</organism>
<evidence type="ECO:0000313" key="9">
    <source>
        <dbReference type="Proteomes" id="UP000254060"/>
    </source>
</evidence>
<protein>
    <submittedName>
        <fullName evidence="8">Uncharacterized protein conserved in bacteria (DUF2179)</fullName>
    </submittedName>
</protein>
<sequence>MYAKSRKRIAVETVLFIIAGTILQSIFVSLLLKPNEIGSGGIVGITLIINELFGTPIGLSQLVLNIPLFIVGIKFLGKRFILMTGIVVVLSSILIDALPVLVPPTPLDDPLVASVFSGIVSGLGLALLLFAGASTGGLDILGKVIYTTNRNLSLPKIFLTQDIIVYILVFITFDIKAVMYALVLSFVRSRTLLTIHRFFSAQKQCFIICKKADEINLVIKQNLKRGVTIMDATGGYSNDSKKMLYVVVQNNEIPKLRQIVSDIDSEAFVTVSEIDSVVGNFKEHSYTL</sequence>
<accession>A0A377FWA4</accession>
<dbReference type="InterPro" id="IPR019264">
    <property type="entry name" value="DUF2179"/>
</dbReference>
<dbReference type="Proteomes" id="UP000254060">
    <property type="component" value="Unassembled WGS sequence"/>
</dbReference>
<evidence type="ECO:0000313" key="8">
    <source>
        <dbReference type="EMBL" id="STO09120.1"/>
    </source>
</evidence>
<feature type="domain" description="DUF2179" evidence="7">
    <location>
        <begin position="225"/>
        <end position="279"/>
    </location>
</feature>
<dbReference type="AlphaFoldDB" id="A0A377FWA4"/>
<dbReference type="PANTHER" id="PTHR33545:SF5">
    <property type="entry name" value="UPF0750 MEMBRANE PROTEIN YITT"/>
    <property type="match status" value="1"/>
</dbReference>
<feature type="transmembrane region" description="Helical" evidence="6">
    <location>
        <begin position="163"/>
        <end position="187"/>
    </location>
</feature>
<evidence type="ECO:0000256" key="2">
    <source>
        <dbReference type="ARBA" id="ARBA00022475"/>
    </source>
</evidence>
<keyword evidence="2" id="KW-1003">Cell membrane</keyword>
<dbReference type="InterPro" id="IPR051461">
    <property type="entry name" value="UPF0750_membrane"/>
</dbReference>
<dbReference type="STRING" id="1397694.GCA_000702585_03004"/>
<feature type="transmembrane region" description="Helical" evidence="6">
    <location>
        <begin position="114"/>
        <end position="142"/>
    </location>
</feature>
<keyword evidence="5 6" id="KW-0472">Membrane</keyword>
<dbReference type="GO" id="GO:0005886">
    <property type="term" value="C:plasma membrane"/>
    <property type="evidence" value="ECO:0007669"/>
    <property type="project" value="UniProtKB-SubCell"/>
</dbReference>
<evidence type="ECO:0000256" key="5">
    <source>
        <dbReference type="ARBA" id="ARBA00023136"/>
    </source>
</evidence>
<dbReference type="PIRSF" id="PIRSF006483">
    <property type="entry name" value="Membrane_protein_YitT"/>
    <property type="match status" value="1"/>
</dbReference>
<feature type="transmembrane region" description="Helical" evidence="6">
    <location>
        <begin position="9"/>
        <end position="32"/>
    </location>
</feature>
<evidence type="ECO:0000256" key="1">
    <source>
        <dbReference type="ARBA" id="ARBA00004651"/>
    </source>
</evidence>
<feature type="transmembrane region" description="Helical" evidence="6">
    <location>
        <begin position="52"/>
        <end position="73"/>
    </location>
</feature>
<dbReference type="Pfam" id="PF02588">
    <property type="entry name" value="YitT_membrane"/>
    <property type="match status" value="1"/>
</dbReference>
<evidence type="ECO:0000256" key="6">
    <source>
        <dbReference type="SAM" id="Phobius"/>
    </source>
</evidence>
<dbReference type="InterPro" id="IPR003740">
    <property type="entry name" value="YitT"/>
</dbReference>
<dbReference type="Gene3D" id="3.30.70.120">
    <property type="match status" value="1"/>
</dbReference>
<keyword evidence="3 6" id="KW-0812">Transmembrane</keyword>
<proteinExistence type="predicted"/>
<dbReference type="OrthoDB" id="265478at2"/>
<reference evidence="8 9" key="1">
    <citation type="submission" date="2018-06" db="EMBL/GenBank/DDBJ databases">
        <authorList>
            <consortium name="Pathogen Informatics"/>
            <person name="Doyle S."/>
        </authorList>
    </citation>
    <scope>NUCLEOTIDE SEQUENCE [LARGE SCALE GENOMIC DNA]</scope>
    <source>
        <strain evidence="8 9">NCTC13163</strain>
    </source>
</reference>
<dbReference type="Pfam" id="PF10035">
    <property type="entry name" value="DUF2179"/>
    <property type="match status" value="1"/>
</dbReference>
<evidence type="ECO:0000256" key="3">
    <source>
        <dbReference type="ARBA" id="ARBA00022692"/>
    </source>
</evidence>
<keyword evidence="4 6" id="KW-1133">Transmembrane helix</keyword>
<dbReference type="CDD" id="cd16380">
    <property type="entry name" value="YitT_C"/>
    <property type="match status" value="1"/>
</dbReference>
<dbReference type="InterPro" id="IPR015867">
    <property type="entry name" value="N-reg_PII/ATP_PRibTrfase_C"/>
</dbReference>
<dbReference type="EMBL" id="UGGP01000001">
    <property type="protein sequence ID" value="STO09120.1"/>
    <property type="molecule type" value="Genomic_DNA"/>
</dbReference>
<dbReference type="PANTHER" id="PTHR33545">
    <property type="entry name" value="UPF0750 MEMBRANE PROTEIN YITT-RELATED"/>
    <property type="match status" value="1"/>
</dbReference>
<name>A0A377FWA4_9BACL</name>
<gene>
    <name evidence="8" type="ORF">NCTC13163_02519</name>
</gene>
<dbReference type="RefSeq" id="WP_024371718.1">
    <property type="nucleotide sequence ID" value="NZ_UGGP01000001.1"/>
</dbReference>
<evidence type="ECO:0000256" key="4">
    <source>
        <dbReference type="ARBA" id="ARBA00022989"/>
    </source>
</evidence>
<feature type="transmembrane region" description="Helical" evidence="6">
    <location>
        <begin position="80"/>
        <end position="102"/>
    </location>
</feature>
<evidence type="ECO:0000259" key="7">
    <source>
        <dbReference type="Pfam" id="PF10035"/>
    </source>
</evidence>